<dbReference type="KEGG" id="tom:BWR18_13950"/>
<keyword evidence="3" id="KW-1185">Reference proteome</keyword>
<dbReference type="Proteomes" id="UP000186336">
    <property type="component" value="Chromosome"/>
</dbReference>
<organism evidence="2 3">
    <name type="scientific">Tateyamaria omphalii</name>
    <dbReference type="NCBI Taxonomy" id="299262"/>
    <lineage>
        <taxon>Bacteria</taxon>
        <taxon>Pseudomonadati</taxon>
        <taxon>Pseudomonadota</taxon>
        <taxon>Alphaproteobacteria</taxon>
        <taxon>Rhodobacterales</taxon>
        <taxon>Roseobacteraceae</taxon>
        <taxon>Tateyamaria</taxon>
    </lineage>
</organism>
<dbReference type="PANTHER" id="PTHR43792:SF1">
    <property type="entry name" value="N-ACETYLTRANSFERASE DOMAIN-CONTAINING PROTEIN"/>
    <property type="match status" value="1"/>
</dbReference>
<dbReference type="STRING" id="299262.BWR18_13950"/>
<dbReference type="RefSeq" id="WP_076629088.1">
    <property type="nucleotide sequence ID" value="NZ_CP019312.1"/>
</dbReference>
<evidence type="ECO:0000259" key="1">
    <source>
        <dbReference type="PROSITE" id="PS51186"/>
    </source>
</evidence>
<protein>
    <recommendedName>
        <fullName evidence="1">N-acetyltransferase domain-containing protein</fullName>
    </recommendedName>
</protein>
<dbReference type="PROSITE" id="PS51186">
    <property type="entry name" value="GNAT"/>
    <property type="match status" value="1"/>
</dbReference>
<dbReference type="InterPro" id="IPR016181">
    <property type="entry name" value="Acyl_CoA_acyltransferase"/>
</dbReference>
<name>A0A1P8MXD3_9RHOB</name>
<dbReference type="Gene3D" id="3.40.630.30">
    <property type="match status" value="1"/>
</dbReference>
<sequence>MITLTGTPTLTTDRLTLRAPQPQDAPTFIDFYKTDRAQYVGGPKNDKQGWEFFCTELGHWVMRGYGMFVVTYKGDDTPLGIVGHWNPKTWPEQEVGWVIFDPALEGKGIAHEAAKTVIDYTWTTLKWDTIVSYIAYPNTRSIALAERLGAVRDDTAATPGKTYVYRHPRPAA</sequence>
<dbReference type="Pfam" id="PF13302">
    <property type="entry name" value="Acetyltransf_3"/>
    <property type="match status" value="1"/>
</dbReference>
<evidence type="ECO:0000313" key="3">
    <source>
        <dbReference type="Proteomes" id="UP000186336"/>
    </source>
</evidence>
<dbReference type="OrthoDB" id="6293260at2"/>
<dbReference type="AlphaFoldDB" id="A0A1P8MXD3"/>
<dbReference type="GO" id="GO:0016747">
    <property type="term" value="F:acyltransferase activity, transferring groups other than amino-acyl groups"/>
    <property type="evidence" value="ECO:0007669"/>
    <property type="project" value="InterPro"/>
</dbReference>
<dbReference type="PANTHER" id="PTHR43792">
    <property type="entry name" value="GNAT FAMILY, PUTATIVE (AFU_ORTHOLOGUE AFUA_3G00765)-RELATED-RELATED"/>
    <property type="match status" value="1"/>
</dbReference>
<proteinExistence type="predicted"/>
<dbReference type="EMBL" id="CP019312">
    <property type="protein sequence ID" value="APX12663.1"/>
    <property type="molecule type" value="Genomic_DNA"/>
</dbReference>
<reference evidence="2 3" key="1">
    <citation type="submission" date="2017-01" db="EMBL/GenBank/DDBJ databases">
        <title>Complete genome of Tateyamaria omphalii DOK1-4 isolated from seawater in Dokdo.</title>
        <authorList>
            <person name="Kim J.H."/>
            <person name="Chi W.-J."/>
        </authorList>
    </citation>
    <scope>NUCLEOTIDE SEQUENCE [LARGE SCALE GENOMIC DNA]</scope>
    <source>
        <strain evidence="2 3">DOK1-4</strain>
    </source>
</reference>
<dbReference type="SUPFAM" id="SSF55729">
    <property type="entry name" value="Acyl-CoA N-acyltransferases (Nat)"/>
    <property type="match status" value="1"/>
</dbReference>
<dbReference type="InterPro" id="IPR051531">
    <property type="entry name" value="N-acetyltransferase"/>
</dbReference>
<gene>
    <name evidence="2" type="ORF">BWR18_13950</name>
</gene>
<feature type="domain" description="N-acetyltransferase" evidence="1">
    <location>
        <begin position="15"/>
        <end position="170"/>
    </location>
</feature>
<evidence type="ECO:0000313" key="2">
    <source>
        <dbReference type="EMBL" id="APX12663.1"/>
    </source>
</evidence>
<dbReference type="InterPro" id="IPR000182">
    <property type="entry name" value="GNAT_dom"/>
</dbReference>
<accession>A0A1P8MXD3</accession>